<feature type="chain" id="PRO_5038486827" description="Secreted protein" evidence="1">
    <location>
        <begin position="21"/>
        <end position="123"/>
    </location>
</feature>
<accession>A0A198A067</accession>
<reference evidence="2 3" key="1">
    <citation type="submission" date="2016-05" db="EMBL/GenBank/DDBJ databases">
        <title>Paenibacillus sp. 1ZS3-15 nov., isolated from the rhizosphere soil.</title>
        <authorList>
            <person name="Zhang X.X."/>
            <person name="Zhang J."/>
        </authorList>
    </citation>
    <scope>NUCLEOTIDE SEQUENCE [LARGE SCALE GENOMIC DNA]</scope>
    <source>
        <strain evidence="2 3">1ZS3-15</strain>
    </source>
</reference>
<dbReference type="EMBL" id="LYPB01000087">
    <property type="protein sequence ID" value="OAS14849.1"/>
    <property type="molecule type" value="Genomic_DNA"/>
</dbReference>
<evidence type="ECO:0000313" key="3">
    <source>
        <dbReference type="Proteomes" id="UP000078454"/>
    </source>
</evidence>
<gene>
    <name evidence="2" type="ORF">A8708_04940</name>
</gene>
<feature type="signal peptide" evidence="1">
    <location>
        <begin position="1"/>
        <end position="20"/>
    </location>
</feature>
<keyword evidence="3" id="KW-1185">Reference proteome</keyword>
<proteinExistence type="predicted"/>
<sequence>MASCSLVLVLLLKATGEVLADVFRLLDWLNRFVRQDVFHFLVAIRVGKVIARWKCEHVFVISRQFTWAYWSRANEEFILLKLVPLVDSKDENRNILSRLFSAPFGMADAEFRAADLIALRISY</sequence>
<keyword evidence="1" id="KW-0732">Signal</keyword>
<dbReference type="RefSeq" id="WP_068668968.1">
    <property type="nucleotide sequence ID" value="NZ_LYPB01000087.1"/>
</dbReference>
<organism evidence="2 3">
    <name type="scientific">Paenibacillus oryzisoli</name>
    <dbReference type="NCBI Taxonomy" id="1850517"/>
    <lineage>
        <taxon>Bacteria</taxon>
        <taxon>Bacillati</taxon>
        <taxon>Bacillota</taxon>
        <taxon>Bacilli</taxon>
        <taxon>Bacillales</taxon>
        <taxon>Paenibacillaceae</taxon>
        <taxon>Paenibacillus</taxon>
    </lineage>
</organism>
<name>A0A198A067_9BACL</name>
<protein>
    <recommendedName>
        <fullName evidence="4">Secreted protein</fullName>
    </recommendedName>
</protein>
<dbReference type="AlphaFoldDB" id="A0A198A067"/>
<comment type="caution">
    <text evidence="2">The sequence shown here is derived from an EMBL/GenBank/DDBJ whole genome shotgun (WGS) entry which is preliminary data.</text>
</comment>
<evidence type="ECO:0000256" key="1">
    <source>
        <dbReference type="SAM" id="SignalP"/>
    </source>
</evidence>
<dbReference type="Proteomes" id="UP000078454">
    <property type="component" value="Unassembled WGS sequence"/>
</dbReference>
<evidence type="ECO:0000313" key="2">
    <source>
        <dbReference type="EMBL" id="OAS14849.1"/>
    </source>
</evidence>
<evidence type="ECO:0008006" key="4">
    <source>
        <dbReference type="Google" id="ProtNLM"/>
    </source>
</evidence>
<dbReference type="OrthoDB" id="9993735at2"/>